<comment type="caution">
    <text evidence="4">The sequence shown here is derived from an EMBL/GenBank/DDBJ whole genome shotgun (WGS) entry which is preliminary data.</text>
</comment>
<dbReference type="AlphaFoldDB" id="A0A139H6R6"/>
<feature type="compositionally biased region" description="Basic and acidic residues" evidence="2">
    <location>
        <begin position="106"/>
        <end position="117"/>
    </location>
</feature>
<dbReference type="InterPro" id="IPR016197">
    <property type="entry name" value="Chromo-like_dom_sf"/>
</dbReference>
<dbReference type="PROSITE" id="PS50013">
    <property type="entry name" value="CHROMO_2"/>
    <property type="match status" value="1"/>
</dbReference>
<name>A0A139H6R6_9PEZI</name>
<evidence type="ECO:0000313" key="5">
    <source>
        <dbReference type="Proteomes" id="UP000070133"/>
    </source>
</evidence>
<gene>
    <name evidence="4" type="ORF">AC578_1460</name>
</gene>
<reference evidence="4 5" key="1">
    <citation type="submission" date="2015-07" db="EMBL/GenBank/DDBJ databases">
        <title>Comparative genomics of the Sigatoka disease complex on banana suggests a link between parallel evolutionary changes in Pseudocercospora fijiensis and Pseudocercospora eumusae and increased virulence on the banana host.</title>
        <authorList>
            <person name="Chang T.-C."/>
            <person name="Salvucci A."/>
            <person name="Crous P.W."/>
            <person name="Stergiopoulos I."/>
        </authorList>
    </citation>
    <scope>NUCLEOTIDE SEQUENCE [LARGE SCALE GENOMIC DNA]</scope>
    <source>
        <strain evidence="4 5">CBS 114824</strain>
    </source>
</reference>
<feature type="compositionally biased region" description="Low complexity" evidence="2">
    <location>
        <begin position="94"/>
        <end position="103"/>
    </location>
</feature>
<dbReference type="InterPro" id="IPR000953">
    <property type="entry name" value="Chromo/chromo_shadow_dom"/>
</dbReference>
<evidence type="ECO:0000256" key="1">
    <source>
        <dbReference type="ARBA" id="ARBA00011353"/>
    </source>
</evidence>
<sequence>MESACASPDWVTKTKLKRPAGVGIFDGARGSGQLKKPRIVYNSKRHRDPFNLSAHDDKENENETEASDAKLAHADTIPVAQKKKRQNETGVTDAKIAPAKPIPVAQKEKKEKKENKTSTKWYQVEKIVRQRHSEAGNSESQYLVKWAGKQANGKPWPCSWEEESHISSAVLDDWKVEIQRRKDKPDECESGKPVKLGAQVIGECEYDPGKVLLRLFGGRERMVNWENVRFGDLMAWDEG</sequence>
<proteinExistence type="predicted"/>
<feature type="region of interest" description="Disordered" evidence="2">
    <location>
        <begin position="43"/>
        <end position="118"/>
    </location>
</feature>
<dbReference type="Proteomes" id="UP000070133">
    <property type="component" value="Unassembled WGS sequence"/>
</dbReference>
<dbReference type="SMART" id="SM00298">
    <property type="entry name" value="CHROMO"/>
    <property type="match status" value="1"/>
</dbReference>
<dbReference type="Pfam" id="PF00385">
    <property type="entry name" value="Chromo"/>
    <property type="match status" value="1"/>
</dbReference>
<dbReference type="EMBL" id="LFZN01000123">
    <property type="protein sequence ID" value="KXS98069.1"/>
    <property type="molecule type" value="Genomic_DNA"/>
</dbReference>
<evidence type="ECO:0000259" key="3">
    <source>
        <dbReference type="PROSITE" id="PS50013"/>
    </source>
</evidence>
<protein>
    <recommendedName>
        <fullName evidence="3">Chromo domain-containing protein</fullName>
    </recommendedName>
</protein>
<evidence type="ECO:0000256" key="2">
    <source>
        <dbReference type="SAM" id="MobiDB-lite"/>
    </source>
</evidence>
<keyword evidence="5" id="KW-1185">Reference proteome</keyword>
<dbReference type="SUPFAM" id="SSF54160">
    <property type="entry name" value="Chromo domain-like"/>
    <property type="match status" value="1"/>
</dbReference>
<feature type="domain" description="Chromo" evidence="3">
    <location>
        <begin position="122"/>
        <end position="166"/>
    </location>
</feature>
<dbReference type="Gene3D" id="2.40.50.40">
    <property type="match status" value="1"/>
</dbReference>
<organism evidence="4 5">
    <name type="scientific">Pseudocercospora eumusae</name>
    <dbReference type="NCBI Taxonomy" id="321146"/>
    <lineage>
        <taxon>Eukaryota</taxon>
        <taxon>Fungi</taxon>
        <taxon>Dikarya</taxon>
        <taxon>Ascomycota</taxon>
        <taxon>Pezizomycotina</taxon>
        <taxon>Dothideomycetes</taxon>
        <taxon>Dothideomycetidae</taxon>
        <taxon>Mycosphaerellales</taxon>
        <taxon>Mycosphaerellaceae</taxon>
        <taxon>Pseudocercospora</taxon>
    </lineage>
</organism>
<comment type="subunit">
    <text evidence="1">Component of the NuA4 histone acetyltransferase complex.</text>
</comment>
<accession>A0A139H6R6</accession>
<dbReference type="InterPro" id="IPR023780">
    <property type="entry name" value="Chromo_domain"/>
</dbReference>
<dbReference type="GO" id="GO:0006338">
    <property type="term" value="P:chromatin remodeling"/>
    <property type="evidence" value="ECO:0007669"/>
    <property type="project" value="UniProtKB-ARBA"/>
</dbReference>
<dbReference type="OrthoDB" id="3647690at2759"/>
<evidence type="ECO:0000313" key="4">
    <source>
        <dbReference type="EMBL" id="KXS98069.1"/>
    </source>
</evidence>